<evidence type="ECO:0000256" key="1">
    <source>
        <dbReference type="ARBA" id="ARBA00022741"/>
    </source>
</evidence>
<organism evidence="4 5">
    <name type="scientific">Capsicum annuum</name>
    <name type="common">Capsicum pepper</name>
    <dbReference type="NCBI Taxonomy" id="4072"/>
    <lineage>
        <taxon>Eukaryota</taxon>
        <taxon>Viridiplantae</taxon>
        <taxon>Streptophyta</taxon>
        <taxon>Embryophyta</taxon>
        <taxon>Tracheophyta</taxon>
        <taxon>Spermatophyta</taxon>
        <taxon>Magnoliopsida</taxon>
        <taxon>eudicotyledons</taxon>
        <taxon>Gunneridae</taxon>
        <taxon>Pentapetalae</taxon>
        <taxon>asterids</taxon>
        <taxon>lamiids</taxon>
        <taxon>Solanales</taxon>
        <taxon>Solanaceae</taxon>
        <taxon>Solanoideae</taxon>
        <taxon>Capsiceae</taxon>
        <taxon>Capsicum</taxon>
    </lineage>
</organism>
<dbReference type="EMBL" id="AYRZ02000003">
    <property type="protein sequence ID" value="PHT86876.1"/>
    <property type="molecule type" value="Genomic_DNA"/>
</dbReference>
<evidence type="ECO:0000313" key="5">
    <source>
        <dbReference type="Proteomes" id="UP000222542"/>
    </source>
</evidence>
<evidence type="ECO:0000313" key="4">
    <source>
        <dbReference type="EMBL" id="PHT86876.1"/>
    </source>
</evidence>
<dbReference type="InterPro" id="IPR003439">
    <property type="entry name" value="ABC_transporter-like_ATP-bd"/>
</dbReference>
<reference evidence="4 5" key="1">
    <citation type="journal article" date="2014" name="Nat. Genet.">
        <title>Genome sequence of the hot pepper provides insights into the evolution of pungency in Capsicum species.</title>
        <authorList>
            <person name="Kim S."/>
            <person name="Park M."/>
            <person name="Yeom S.I."/>
            <person name="Kim Y.M."/>
            <person name="Lee J.M."/>
            <person name="Lee H.A."/>
            <person name="Seo E."/>
            <person name="Choi J."/>
            <person name="Cheong K."/>
            <person name="Kim K.T."/>
            <person name="Jung K."/>
            <person name="Lee G.W."/>
            <person name="Oh S.K."/>
            <person name="Bae C."/>
            <person name="Kim S.B."/>
            <person name="Lee H.Y."/>
            <person name="Kim S.Y."/>
            <person name="Kim M.S."/>
            <person name="Kang B.C."/>
            <person name="Jo Y.D."/>
            <person name="Yang H.B."/>
            <person name="Jeong H.J."/>
            <person name="Kang W.H."/>
            <person name="Kwon J.K."/>
            <person name="Shin C."/>
            <person name="Lim J.Y."/>
            <person name="Park J.H."/>
            <person name="Huh J.H."/>
            <person name="Kim J.S."/>
            <person name="Kim B.D."/>
            <person name="Cohen O."/>
            <person name="Paran I."/>
            <person name="Suh M.C."/>
            <person name="Lee S.B."/>
            <person name="Kim Y.K."/>
            <person name="Shin Y."/>
            <person name="Noh S.J."/>
            <person name="Park J."/>
            <person name="Seo Y.S."/>
            <person name="Kwon S.Y."/>
            <person name="Kim H.A."/>
            <person name="Park J.M."/>
            <person name="Kim H.J."/>
            <person name="Choi S.B."/>
            <person name="Bosland P.W."/>
            <person name="Reeves G."/>
            <person name="Jo S.H."/>
            <person name="Lee B.W."/>
            <person name="Cho H.T."/>
            <person name="Choi H.S."/>
            <person name="Lee M.S."/>
            <person name="Yu Y."/>
            <person name="Do Choi Y."/>
            <person name="Park B.S."/>
            <person name="van Deynze A."/>
            <person name="Ashrafi H."/>
            <person name="Hill T."/>
            <person name="Kim W.T."/>
            <person name="Pai H.S."/>
            <person name="Ahn H.K."/>
            <person name="Yeam I."/>
            <person name="Giovannoni J.J."/>
            <person name="Rose J.K."/>
            <person name="Sorensen I."/>
            <person name="Lee S.J."/>
            <person name="Kim R.W."/>
            <person name="Choi I.Y."/>
            <person name="Choi B.S."/>
            <person name="Lim J.S."/>
            <person name="Lee Y.H."/>
            <person name="Choi D."/>
        </authorList>
    </citation>
    <scope>NUCLEOTIDE SEQUENCE [LARGE SCALE GENOMIC DNA]</scope>
    <source>
        <strain evidence="5">cv. CM334</strain>
    </source>
</reference>
<evidence type="ECO:0000259" key="3">
    <source>
        <dbReference type="Pfam" id="PF00005"/>
    </source>
</evidence>
<protein>
    <recommendedName>
        <fullName evidence="3">ABC transporter domain-containing protein</fullName>
    </recommendedName>
</protein>
<proteinExistence type="predicted"/>
<keyword evidence="5" id="KW-1185">Reference proteome</keyword>
<dbReference type="GO" id="GO:0005524">
    <property type="term" value="F:ATP binding"/>
    <property type="evidence" value="ECO:0007669"/>
    <property type="project" value="UniProtKB-KW"/>
</dbReference>
<reference evidence="4 5" key="2">
    <citation type="journal article" date="2017" name="Genome Biol.">
        <title>New reference genome sequences of hot pepper reveal the massive evolution of plant disease-resistance genes by retroduplication.</title>
        <authorList>
            <person name="Kim S."/>
            <person name="Park J."/>
            <person name="Yeom S.I."/>
            <person name="Kim Y.M."/>
            <person name="Seo E."/>
            <person name="Kim K.T."/>
            <person name="Kim M.S."/>
            <person name="Lee J.M."/>
            <person name="Cheong K."/>
            <person name="Shin H.S."/>
            <person name="Kim S.B."/>
            <person name="Han K."/>
            <person name="Lee J."/>
            <person name="Park M."/>
            <person name="Lee H.A."/>
            <person name="Lee H.Y."/>
            <person name="Lee Y."/>
            <person name="Oh S."/>
            <person name="Lee J.H."/>
            <person name="Choi E."/>
            <person name="Choi E."/>
            <person name="Lee S.E."/>
            <person name="Jeon J."/>
            <person name="Kim H."/>
            <person name="Choi G."/>
            <person name="Song H."/>
            <person name="Lee J."/>
            <person name="Lee S.C."/>
            <person name="Kwon J.K."/>
            <person name="Lee H.Y."/>
            <person name="Koo N."/>
            <person name="Hong Y."/>
            <person name="Kim R.W."/>
            <person name="Kang W.H."/>
            <person name="Huh J.H."/>
            <person name="Kang B.C."/>
            <person name="Yang T.J."/>
            <person name="Lee Y.H."/>
            <person name="Bennetzen J.L."/>
            <person name="Choi D."/>
        </authorList>
    </citation>
    <scope>NUCLEOTIDE SEQUENCE [LARGE SCALE GENOMIC DNA]</scope>
    <source>
        <strain evidence="5">cv. CM334</strain>
    </source>
</reference>
<accession>A0A2G2ZY37</accession>
<keyword evidence="1" id="KW-0547">Nucleotide-binding</keyword>
<evidence type="ECO:0000256" key="2">
    <source>
        <dbReference type="ARBA" id="ARBA00022840"/>
    </source>
</evidence>
<dbReference type="InterPro" id="IPR050173">
    <property type="entry name" value="ABC_transporter_C-like"/>
</dbReference>
<sequence length="205" mass="22396">MALSYALSLNVFLVASFQNQRMLENSIISIERLEKYMHIPSERLEIIQGNRPDPSFPSTGKVEIVDLKVRYQPSTPLVLQSISCIIEGGYKVGIIGRAGSGKTTLISALFCLVEPTEGRIIIDGLNISTIGIHDLRSSLSIIPQDPTFFSGTVRCNLDPLSEHTDHDIWEAKGTGSVLSFLTSSLAQSKHIADATKYISITVSFG</sequence>
<keyword evidence="2" id="KW-0067">ATP-binding</keyword>
<dbReference type="GO" id="GO:0016887">
    <property type="term" value="F:ATP hydrolysis activity"/>
    <property type="evidence" value="ECO:0007669"/>
    <property type="project" value="InterPro"/>
</dbReference>
<dbReference type="OMA" id="MNITIQQ"/>
<dbReference type="AlphaFoldDB" id="A0A2G2ZY37"/>
<dbReference type="SMR" id="A0A2G2ZY37"/>
<dbReference type="PANTHER" id="PTHR24223">
    <property type="entry name" value="ATP-BINDING CASSETTE SUB-FAMILY C"/>
    <property type="match status" value="1"/>
</dbReference>
<dbReference type="Pfam" id="PF00005">
    <property type="entry name" value="ABC_tran"/>
    <property type="match status" value="1"/>
</dbReference>
<gene>
    <name evidence="4" type="ORF">T459_08982</name>
</gene>
<dbReference type="Gramene" id="PHT86876">
    <property type="protein sequence ID" value="PHT86876"/>
    <property type="gene ID" value="T459_08982"/>
</dbReference>
<feature type="domain" description="ABC transporter" evidence="3">
    <location>
        <begin position="79"/>
        <end position="169"/>
    </location>
</feature>
<dbReference type="STRING" id="4072.A0A2G2ZY37"/>
<name>A0A2G2ZY37_CAPAN</name>
<dbReference type="Gene3D" id="3.40.50.300">
    <property type="entry name" value="P-loop containing nucleotide triphosphate hydrolases"/>
    <property type="match status" value="1"/>
</dbReference>
<dbReference type="InterPro" id="IPR027417">
    <property type="entry name" value="P-loop_NTPase"/>
</dbReference>
<comment type="caution">
    <text evidence="4">The sequence shown here is derived from an EMBL/GenBank/DDBJ whole genome shotgun (WGS) entry which is preliminary data.</text>
</comment>
<dbReference type="SUPFAM" id="SSF52540">
    <property type="entry name" value="P-loop containing nucleoside triphosphate hydrolases"/>
    <property type="match status" value="1"/>
</dbReference>
<dbReference type="PANTHER" id="PTHR24223:SF462">
    <property type="entry name" value="ABC-TYPE XENOBIOTIC TRANSPORTER"/>
    <property type="match status" value="1"/>
</dbReference>
<dbReference type="Proteomes" id="UP000222542">
    <property type="component" value="Unassembled WGS sequence"/>
</dbReference>